<evidence type="ECO:0000256" key="4">
    <source>
        <dbReference type="ARBA" id="ARBA00022723"/>
    </source>
</evidence>
<organism evidence="11 12">
    <name type="scientific">Candidatus Odoribacter faecigallinarum</name>
    <dbReference type="NCBI Taxonomy" id="2838706"/>
    <lineage>
        <taxon>Bacteria</taxon>
        <taxon>Pseudomonadati</taxon>
        <taxon>Bacteroidota</taxon>
        <taxon>Bacteroidia</taxon>
        <taxon>Bacteroidales</taxon>
        <taxon>Odoribacteraceae</taxon>
        <taxon>Odoribacter</taxon>
    </lineage>
</organism>
<keyword evidence="4" id="KW-0479">Metal-binding</keyword>
<sequence length="352" mass="40040">MWKLLGKLMYLFGLLAMAGLLGAYAASYIDPNVSVLPALLGVSYPYLLIANLVFLLYWVLRWKKMAWFELAVILLGIPAFMTYYGTAEVREADEPADLAILSYNVRYFDFYNWSEDKNARKKLLDYLNGYKGDVICLQEFSMKFGSADEKALANRLNTYPYRYISDNMGIFSRLPIVGQGRLAFPKDDSGSCLYCDLAVGNDTVRVYNVHLESYRFSTKDRAFVQGIGKGIKDGELSDGARGLAARFAVATRNRAKQAEQISRHLCRSPYFVILCGDFNDTPLSYTYRKMKTGLRDAFIECGRGVGNTYIGEFPSFRIDYILHSPELSAVSYFRDTVALSDHYPVRCRFRME</sequence>
<dbReference type="Pfam" id="PF03372">
    <property type="entry name" value="Exo_endo_phos"/>
    <property type="match status" value="1"/>
</dbReference>
<dbReference type="PANTHER" id="PTHR15822">
    <property type="entry name" value="TRAF AND TNF RECEPTOR-ASSOCIATED PROTEIN"/>
    <property type="match status" value="1"/>
</dbReference>
<protein>
    <submittedName>
        <fullName evidence="11">Endonuclease/exonuclease/phosphatase family protein</fullName>
    </submittedName>
</protein>
<keyword evidence="9" id="KW-0812">Transmembrane</keyword>
<comment type="cofactor">
    <cofactor evidence="1">
        <name>Mn(2+)</name>
        <dbReference type="ChEBI" id="CHEBI:29035"/>
    </cofactor>
</comment>
<dbReference type="Gene3D" id="3.60.10.10">
    <property type="entry name" value="Endonuclease/exonuclease/phosphatase"/>
    <property type="match status" value="1"/>
</dbReference>
<keyword evidence="9" id="KW-1133">Transmembrane helix</keyword>
<comment type="cofactor">
    <cofactor evidence="2">
        <name>Mg(2+)</name>
        <dbReference type="ChEBI" id="CHEBI:18420"/>
    </cofactor>
</comment>
<reference evidence="11" key="1">
    <citation type="journal article" date="2021" name="PeerJ">
        <title>Extensive microbial diversity within the chicken gut microbiome revealed by metagenomics and culture.</title>
        <authorList>
            <person name="Gilroy R."/>
            <person name="Ravi A."/>
            <person name="Getino M."/>
            <person name="Pursley I."/>
            <person name="Horton D.L."/>
            <person name="Alikhan N.F."/>
            <person name="Baker D."/>
            <person name="Gharbi K."/>
            <person name="Hall N."/>
            <person name="Watson M."/>
            <person name="Adriaenssens E.M."/>
            <person name="Foster-Nyarko E."/>
            <person name="Jarju S."/>
            <person name="Secka A."/>
            <person name="Antonio M."/>
            <person name="Oren A."/>
            <person name="Chaudhuri R.R."/>
            <person name="La Ragione R."/>
            <person name="Hildebrand F."/>
            <person name="Pallen M.J."/>
        </authorList>
    </citation>
    <scope>NUCLEOTIDE SEQUENCE</scope>
    <source>
        <strain evidence="11">23274</strain>
    </source>
</reference>
<evidence type="ECO:0000256" key="8">
    <source>
        <dbReference type="ARBA" id="ARBA00023204"/>
    </source>
</evidence>
<dbReference type="GO" id="GO:0006281">
    <property type="term" value="P:DNA repair"/>
    <property type="evidence" value="ECO:0007669"/>
    <property type="project" value="UniProtKB-KW"/>
</dbReference>
<evidence type="ECO:0000256" key="2">
    <source>
        <dbReference type="ARBA" id="ARBA00001946"/>
    </source>
</evidence>
<dbReference type="EMBL" id="DXFT01000093">
    <property type="protein sequence ID" value="HIX03422.1"/>
    <property type="molecule type" value="Genomic_DNA"/>
</dbReference>
<feature type="transmembrane region" description="Helical" evidence="9">
    <location>
        <begin position="35"/>
        <end position="60"/>
    </location>
</feature>
<keyword evidence="6" id="KW-0378">Hydrolase</keyword>
<dbReference type="InterPro" id="IPR005135">
    <property type="entry name" value="Endo/exonuclease/phosphatase"/>
</dbReference>
<keyword evidence="7" id="KW-0460">Magnesium</keyword>
<evidence type="ECO:0000256" key="7">
    <source>
        <dbReference type="ARBA" id="ARBA00022842"/>
    </source>
</evidence>
<reference evidence="11" key="2">
    <citation type="submission" date="2021-04" db="EMBL/GenBank/DDBJ databases">
        <authorList>
            <person name="Gilroy R."/>
        </authorList>
    </citation>
    <scope>NUCLEOTIDE SEQUENCE</scope>
    <source>
        <strain evidence="11">23274</strain>
    </source>
</reference>
<dbReference type="GO" id="GO:0046872">
    <property type="term" value="F:metal ion binding"/>
    <property type="evidence" value="ECO:0007669"/>
    <property type="project" value="UniProtKB-KW"/>
</dbReference>
<evidence type="ECO:0000256" key="6">
    <source>
        <dbReference type="ARBA" id="ARBA00022801"/>
    </source>
</evidence>
<dbReference type="GO" id="GO:0004519">
    <property type="term" value="F:endonuclease activity"/>
    <property type="evidence" value="ECO:0007669"/>
    <property type="project" value="UniProtKB-KW"/>
</dbReference>
<dbReference type="Proteomes" id="UP000824202">
    <property type="component" value="Unassembled WGS sequence"/>
</dbReference>
<dbReference type="PANTHER" id="PTHR15822:SF4">
    <property type="entry name" value="TYROSYL-DNA PHOSPHODIESTERASE 2"/>
    <property type="match status" value="1"/>
</dbReference>
<dbReference type="GO" id="GO:0016787">
    <property type="term" value="F:hydrolase activity"/>
    <property type="evidence" value="ECO:0007669"/>
    <property type="project" value="UniProtKB-KW"/>
</dbReference>
<dbReference type="AlphaFoldDB" id="A0A9D1UZS6"/>
<proteinExistence type="predicted"/>
<dbReference type="SUPFAM" id="SSF56219">
    <property type="entry name" value="DNase I-like"/>
    <property type="match status" value="1"/>
</dbReference>
<evidence type="ECO:0000256" key="3">
    <source>
        <dbReference type="ARBA" id="ARBA00022722"/>
    </source>
</evidence>
<keyword evidence="11" id="KW-0255">Endonuclease</keyword>
<feature type="domain" description="Endonuclease/exonuclease/phosphatase" evidence="10">
    <location>
        <begin position="101"/>
        <end position="342"/>
    </location>
</feature>
<dbReference type="InterPro" id="IPR036691">
    <property type="entry name" value="Endo/exonu/phosph_ase_sf"/>
</dbReference>
<feature type="transmembrane region" description="Helical" evidence="9">
    <location>
        <begin position="67"/>
        <end position="85"/>
    </location>
</feature>
<evidence type="ECO:0000313" key="11">
    <source>
        <dbReference type="EMBL" id="HIX03422.1"/>
    </source>
</evidence>
<keyword evidence="3" id="KW-0540">Nuclease</keyword>
<dbReference type="InterPro" id="IPR051547">
    <property type="entry name" value="TDP2-like"/>
</dbReference>
<accession>A0A9D1UZS6</accession>
<comment type="caution">
    <text evidence="11">The sequence shown here is derived from an EMBL/GenBank/DDBJ whole genome shotgun (WGS) entry which is preliminary data.</text>
</comment>
<evidence type="ECO:0000256" key="1">
    <source>
        <dbReference type="ARBA" id="ARBA00001936"/>
    </source>
</evidence>
<keyword evidence="5" id="KW-0227">DNA damage</keyword>
<evidence type="ECO:0000313" key="12">
    <source>
        <dbReference type="Proteomes" id="UP000824202"/>
    </source>
</evidence>
<evidence type="ECO:0000259" key="10">
    <source>
        <dbReference type="Pfam" id="PF03372"/>
    </source>
</evidence>
<evidence type="ECO:0000256" key="9">
    <source>
        <dbReference type="SAM" id="Phobius"/>
    </source>
</evidence>
<keyword evidence="8" id="KW-0234">DNA repair</keyword>
<gene>
    <name evidence="11" type="ORF">H9863_04800</name>
</gene>
<name>A0A9D1UZS6_9BACT</name>
<dbReference type="CDD" id="cd09084">
    <property type="entry name" value="EEP-2"/>
    <property type="match status" value="1"/>
</dbReference>
<evidence type="ECO:0000256" key="5">
    <source>
        <dbReference type="ARBA" id="ARBA00022763"/>
    </source>
</evidence>
<keyword evidence="9" id="KW-0472">Membrane</keyword>